<feature type="domain" description="DUF4440" evidence="1">
    <location>
        <begin position="5"/>
        <end position="110"/>
    </location>
</feature>
<reference evidence="2 3" key="1">
    <citation type="submission" date="2015-12" db="EMBL/GenBank/DDBJ databases">
        <title>Serinicoccus chungangenesis strain CD08_5 genome sequencing and assembly.</title>
        <authorList>
            <person name="Chander A.M."/>
            <person name="Kaur G."/>
            <person name="Nair G.R."/>
            <person name="Dhawan D.K."/>
            <person name="Kochhar R.K."/>
            <person name="Mayilraj S."/>
            <person name="Bhadada S.K."/>
        </authorList>
    </citation>
    <scope>NUCLEOTIDE SEQUENCE [LARGE SCALE GENOMIC DNA]</scope>
    <source>
        <strain evidence="2 3">CD08_5</strain>
    </source>
</reference>
<dbReference type="RefSeq" id="WP_058890490.1">
    <property type="nucleotide sequence ID" value="NZ_LQBL01000011.1"/>
</dbReference>
<proteinExistence type="predicted"/>
<name>A0A0W8IA16_9MICO</name>
<dbReference type="SUPFAM" id="SSF54427">
    <property type="entry name" value="NTF2-like"/>
    <property type="match status" value="1"/>
</dbReference>
<dbReference type="OrthoDB" id="3578550at2"/>
<sequence>MEGLVAAERRLLEAQRQGDVEALDELLHPDVVAIGPDGATFTKEDDLDAYRSGALRITSLVERSVEVRDDGPSGVSRTVVDVEAVQGGAPADARFGYTRLWVVADGRWQVLAAAFGPVEARDDPGPAPGRSPG</sequence>
<comment type="caution">
    <text evidence="2">The sequence shown here is derived from an EMBL/GenBank/DDBJ whole genome shotgun (WGS) entry which is preliminary data.</text>
</comment>
<dbReference type="InterPro" id="IPR032710">
    <property type="entry name" value="NTF2-like_dom_sf"/>
</dbReference>
<evidence type="ECO:0000313" key="3">
    <source>
        <dbReference type="Proteomes" id="UP000054837"/>
    </source>
</evidence>
<dbReference type="AlphaFoldDB" id="A0A0W8IA16"/>
<dbReference type="Gene3D" id="3.10.450.50">
    <property type="match status" value="1"/>
</dbReference>
<evidence type="ECO:0000313" key="2">
    <source>
        <dbReference type="EMBL" id="KUG56742.1"/>
    </source>
</evidence>
<dbReference type="InterPro" id="IPR027843">
    <property type="entry name" value="DUF4440"/>
</dbReference>
<dbReference type="Proteomes" id="UP000054837">
    <property type="component" value="Unassembled WGS sequence"/>
</dbReference>
<dbReference type="Pfam" id="PF14534">
    <property type="entry name" value="DUF4440"/>
    <property type="match status" value="1"/>
</dbReference>
<protein>
    <submittedName>
        <fullName evidence="2">DUF4440 domain-containing protein</fullName>
    </submittedName>
</protein>
<accession>A0A0W8IA16</accession>
<dbReference type="EMBL" id="LQBL01000011">
    <property type="protein sequence ID" value="KUG56742.1"/>
    <property type="molecule type" value="Genomic_DNA"/>
</dbReference>
<keyword evidence="3" id="KW-1185">Reference proteome</keyword>
<gene>
    <name evidence="2" type="ORF">AVL62_11380</name>
</gene>
<evidence type="ECO:0000259" key="1">
    <source>
        <dbReference type="Pfam" id="PF14534"/>
    </source>
</evidence>
<dbReference type="STRING" id="767452.AVL62_11380"/>
<organism evidence="2 3">
    <name type="scientific">Serinicoccus chungangensis</name>
    <dbReference type="NCBI Taxonomy" id="767452"/>
    <lineage>
        <taxon>Bacteria</taxon>
        <taxon>Bacillati</taxon>
        <taxon>Actinomycetota</taxon>
        <taxon>Actinomycetes</taxon>
        <taxon>Micrococcales</taxon>
        <taxon>Ornithinimicrobiaceae</taxon>
        <taxon>Serinicoccus</taxon>
    </lineage>
</organism>